<evidence type="ECO:0000313" key="4">
    <source>
        <dbReference type="Proteomes" id="UP000605201"/>
    </source>
</evidence>
<name>A0A8J6P430_9BACT</name>
<organism evidence="3 4">
    <name type="scientific">Candidatus Desulfatibia vada</name>
    <dbReference type="NCBI Taxonomy" id="2841696"/>
    <lineage>
        <taxon>Bacteria</taxon>
        <taxon>Pseudomonadati</taxon>
        <taxon>Thermodesulfobacteriota</taxon>
        <taxon>Desulfobacteria</taxon>
        <taxon>Desulfobacterales</taxon>
        <taxon>Desulfobacterales incertae sedis</taxon>
        <taxon>Candidatus Desulfatibia</taxon>
    </lineage>
</organism>
<protein>
    <submittedName>
        <fullName evidence="3">Uncharacterized protein</fullName>
    </submittedName>
</protein>
<keyword evidence="2" id="KW-0472">Membrane</keyword>
<feature type="transmembrane region" description="Helical" evidence="2">
    <location>
        <begin position="33"/>
        <end position="56"/>
    </location>
</feature>
<dbReference type="Proteomes" id="UP000605201">
    <property type="component" value="Unassembled WGS sequence"/>
</dbReference>
<keyword evidence="2" id="KW-0812">Transmembrane</keyword>
<keyword evidence="1" id="KW-0175">Coiled coil</keyword>
<keyword evidence="2" id="KW-1133">Transmembrane helix</keyword>
<proteinExistence type="predicted"/>
<gene>
    <name evidence="3" type="ORF">H8D96_20660</name>
</gene>
<dbReference type="AlphaFoldDB" id="A0A8J6P430"/>
<feature type="coiled-coil region" evidence="1">
    <location>
        <begin position="115"/>
        <end position="180"/>
    </location>
</feature>
<comment type="caution">
    <text evidence="3">The sequence shown here is derived from an EMBL/GenBank/DDBJ whole genome shotgun (WGS) entry which is preliminary data.</text>
</comment>
<accession>A0A8J6P430</accession>
<feature type="transmembrane region" description="Helical" evidence="2">
    <location>
        <begin position="94"/>
        <end position="118"/>
    </location>
</feature>
<sequence>MTNNDSLHTLLINCRNNQELYIKNKWQVAYFTFLLYVAIIYAFNLIGSGHLIFVLLELDRAIIRHQNTAEKIYDSIPLMGKFVVKRHTTKRLHAVSITLIACVFIGMLISVAVLFSMYSEKNKHFLQRIEKLEKERDQCFNTLEQIKIDNTMDQKINNINDQLSKRIDQLKARIGEIKTTVQLPKNAKSKGK</sequence>
<evidence type="ECO:0000256" key="2">
    <source>
        <dbReference type="SAM" id="Phobius"/>
    </source>
</evidence>
<evidence type="ECO:0000313" key="3">
    <source>
        <dbReference type="EMBL" id="MBC8434328.1"/>
    </source>
</evidence>
<dbReference type="EMBL" id="JACNIG010000417">
    <property type="protein sequence ID" value="MBC8434328.1"/>
    <property type="molecule type" value="Genomic_DNA"/>
</dbReference>
<reference evidence="3 4" key="1">
    <citation type="submission" date="2020-08" db="EMBL/GenBank/DDBJ databases">
        <title>Bridging the membrane lipid divide: bacteria of the FCB group superphylum have the potential to synthesize archaeal ether lipids.</title>
        <authorList>
            <person name="Villanueva L."/>
            <person name="Von Meijenfeldt F.A.B."/>
            <person name="Westbye A.B."/>
            <person name="Yadav S."/>
            <person name="Hopmans E.C."/>
            <person name="Dutilh B.E."/>
            <person name="Sinninghe Damste J.S."/>
        </authorList>
    </citation>
    <scope>NUCLEOTIDE SEQUENCE [LARGE SCALE GENOMIC DNA]</scope>
    <source>
        <strain evidence="3">NIOZ-UU17</strain>
    </source>
</reference>
<evidence type="ECO:0000256" key="1">
    <source>
        <dbReference type="SAM" id="Coils"/>
    </source>
</evidence>